<accession>A0A517WQX2</accession>
<keyword evidence="4" id="KW-0413">Isomerase</keyword>
<feature type="compositionally biased region" description="Basic residues" evidence="2">
    <location>
        <begin position="8"/>
        <end position="18"/>
    </location>
</feature>
<dbReference type="InterPro" id="IPR029000">
    <property type="entry name" value="Cyclophilin-like_dom_sf"/>
</dbReference>
<dbReference type="InterPro" id="IPR002130">
    <property type="entry name" value="Cyclophilin-type_PPIase_dom"/>
</dbReference>
<dbReference type="PROSITE" id="PS50072">
    <property type="entry name" value="CSA_PPIASE_2"/>
    <property type="match status" value="1"/>
</dbReference>
<dbReference type="InterPro" id="IPR036439">
    <property type="entry name" value="Dockerin_dom_sf"/>
</dbReference>
<organism evidence="4 5">
    <name type="scientific">Gimesia aquarii</name>
    <dbReference type="NCBI Taxonomy" id="2527964"/>
    <lineage>
        <taxon>Bacteria</taxon>
        <taxon>Pseudomonadati</taxon>
        <taxon>Planctomycetota</taxon>
        <taxon>Planctomycetia</taxon>
        <taxon>Planctomycetales</taxon>
        <taxon>Planctomycetaceae</taxon>
        <taxon>Gimesia</taxon>
    </lineage>
</organism>
<dbReference type="InterPro" id="IPR018247">
    <property type="entry name" value="EF_Hand_1_Ca_BS"/>
</dbReference>
<dbReference type="PANTHER" id="PTHR11319:SF35">
    <property type="entry name" value="OUTER MEMBRANE PROTEIN PMPC-RELATED"/>
    <property type="match status" value="1"/>
</dbReference>
<dbReference type="GO" id="GO:0008237">
    <property type="term" value="F:metallopeptidase activity"/>
    <property type="evidence" value="ECO:0007669"/>
    <property type="project" value="InterPro"/>
</dbReference>
<dbReference type="NCBIfam" id="NF041518">
    <property type="entry name" value="choice_anch_Q"/>
    <property type="match status" value="1"/>
</dbReference>
<dbReference type="SUPFAM" id="SSF50891">
    <property type="entry name" value="Cyclophilin-like"/>
    <property type="match status" value="1"/>
</dbReference>
<dbReference type="GO" id="GO:0003755">
    <property type="term" value="F:peptidyl-prolyl cis-trans isomerase activity"/>
    <property type="evidence" value="ECO:0007669"/>
    <property type="project" value="InterPro"/>
</dbReference>
<feature type="region of interest" description="Disordered" evidence="2">
    <location>
        <begin position="1"/>
        <end position="22"/>
    </location>
</feature>
<dbReference type="InterPro" id="IPR011050">
    <property type="entry name" value="Pectin_lyase_fold/virulence"/>
</dbReference>
<dbReference type="SMART" id="SM00710">
    <property type="entry name" value="PbH1"/>
    <property type="match status" value="8"/>
</dbReference>
<evidence type="ECO:0000256" key="1">
    <source>
        <dbReference type="ARBA" id="ARBA00016512"/>
    </source>
</evidence>
<dbReference type="PANTHER" id="PTHR11319">
    <property type="entry name" value="G PROTEIN-COUPLED RECEPTOR-RELATED"/>
    <property type="match status" value="1"/>
</dbReference>
<dbReference type="Pfam" id="PF00160">
    <property type="entry name" value="Pro_isomerase"/>
    <property type="match status" value="1"/>
</dbReference>
<dbReference type="EMBL" id="CP037422">
    <property type="protein sequence ID" value="QDU07644.1"/>
    <property type="molecule type" value="Genomic_DNA"/>
</dbReference>
<dbReference type="Gene3D" id="3.40.30.10">
    <property type="entry name" value="Glutaredoxin"/>
    <property type="match status" value="1"/>
</dbReference>
<evidence type="ECO:0000313" key="4">
    <source>
        <dbReference type="EMBL" id="QDU07644.1"/>
    </source>
</evidence>
<dbReference type="Gene3D" id="2.160.20.10">
    <property type="entry name" value="Single-stranded right-handed beta-helix, Pectin lyase-like"/>
    <property type="match status" value="1"/>
</dbReference>
<keyword evidence="5" id="KW-1185">Reference proteome</keyword>
<feature type="domain" description="PPIase cyclophilin-type" evidence="3">
    <location>
        <begin position="184"/>
        <end position="359"/>
    </location>
</feature>
<evidence type="ECO:0000259" key="3">
    <source>
        <dbReference type="PROSITE" id="PS50072"/>
    </source>
</evidence>
<evidence type="ECO:0000313" key="5">
    <source>
        <dbReference type="Proteomes" id="UP000318384"/>
    </source>
</evidence>
<dbReference type="SUPFAM" id="SSF51126">
    <property type="entry name" value="Pectin lyase-like"/>
    <property type="match status" value="2"/>
</dbReference>
<dbReference type="Gene3D" id="1.10.1330.10">
    <property type="entry name" value="Dockerin domain"/>
    <property type="match status" value="1"/>
</dbReference>
<dbReference type="InterPro" id="IPR059226">
    <property type="entry name" value="Choice_anch_Q_dom"/>
</dbReference>
<dbReference type="PROSITE" id="PS00018">
    <property type="entry name" value="EF_HAND_1"/>
    <property type="match status" value="2"/>
</dbReference>
<dbReference type="Gene3D" id="2.60.40.680">
    <property type="match status" value="1"/>
</dbReference>
<reference evidence="4 5" key="1">
    <citation type="submission" date="2019-03" db="EMBL/GenBank/DDBJ databases">
        <title>Deep-cultivation of Planctomycetes and their phenomic and genomic characterization uncovers novel biology.</title>
        <authorList>
            <person name="Wiegand S."/>
            <person name="Jogler M."/>
            <person name="Boedeker C."/>
            <person name="Pinto D."/>
            <person name="Vollmers J."/>
            <person name="Rivas-Marin E."/>
            <person name="Kohn T."/>
            <person name="Peeters S.H."/>
            <person name="Heuer A."/>
            <person name="Rast P."/>
            <person name="Oberbeckmann S."/>
            <person name="Bunk B."/>
            <person name="Jeske O."/>
            <person name="Meyerdierks A."/>
            <person name="Storesund J.E."/>
            <person name="Kallscheuer N."/>
            <person name="Luecker S."/>
            <person name="Lage O.M."/>
            <person name="Pohl T."/>
            <person name="Merkel B.J."/>
            <person name="Hornburger P."/>
            <person name="Mueller R.-W."/>
            <person name="Bruemmer F."/>
            <person name="Labrenz M."/>
            <person name="Spormann A.M."/>
            <person name="Op den Camp H."/>
            <person name="Overmann J."/>
            <person name="Amann R."/>
            <person name="Jetten M.S.M."/>
            <person name="Mascher T."/>
            <person name="Medema M.H."/>
            <person name="Devos D.P."/>
            <person name="Kaster A.-K."/>
            <person name="Ovreas L."/>
            <person name="Rohde M."/>
            <person name="Galperin M.Y."/>
            <person name="Jogler C."/>
        </authorList>
    </citation>
    <scope>NUCLEOTIDE SEQUENCE [LARGE SCALE GENOMIC DNA]</scope>
    <source>
        <strain evidence="4 5">V202</strain>
    </source>
</reference>
<dbReference type="InterPro" id="IPR006626">
    <property type="entry name" value="PbH1"/>
</dbReference>
<name>A0A517WQX2_9PLAN</name>
<protein>
    <recommendedName>
        <fullName evidence="1">Probable pectate lyase C</fullName>
    </recommendedName>
</protein>
<dbReference type="Gene3D" id="2.40.100.10">
    <property type="entry name" value="Cyclophilin-like"/>
    <property type="match status" value="1"/>
</dbReference>
<dbReference type="GO" id="GO:0000272">
    <property type="term" value="P:polysaccharide catabolic process"/>
    <property type="evidence" value="ECO:0007669"/>
    <property type="project" value="InterPro"/>
</dbReference>
<evidence type="ECO:0000256" key="2">
    <source>
        <dbReference type="SAM" id="MobiDB-lite"/>
    </source>
</evidence>
<gene>
    <name evidence="4" type="ORF">V202x_10030</name>
</gene>
<proteinExistence type="predicted"/>
<dbReference type="SUPFAM" id="SSF63446">
    <property type="entry name" value="Type I dockerin domain"/>
    <property type="match status" value="1"/>
</dbReference>
<sequence length="1575" mass="166650">MDNMWHPRSNRHHRRKKQATTPLVATEKLEDRTLLTGLDLIAFAQALTAADVKLYGAAWDADTTAQKSLFEDGAQFLNFIEVTDSNQNLNSIANTEGITVLPTWKLANGTLIEGVQTLEQLATATGIDIPMSEAPFLKEIPDQNLLSGTALHVALDGFDPENGPLTYTVESSNPDVGARILSGNRSIRISVEGYGDMVFELFEGRASRATERFIQLAEMGFYNQDDTVSENVRLHQIINGLIRGGAVGTDGEPEESSLGYFDDQFHPELQHVQSGLLTMYKIPDQLINTSANNPSDGETHDDENDSQFIITDGPNRIDDFQHTIFGFLVEGEEVREAISNIPVTDDLPNFTVTIETVEVFTDSENATLVLTAAEGYTGTSTITVTVEDQDGNTQQRVFQVNVTPDTINSLGSLSNANPYLADIPEFQLSPGESVSYQLEAIDIDLGVLNGNLSSQIVYYDQSRLPTAGADSGVPGAELLGLASPVESIPAGLYRVDSETGLLTISPPSDLAPGVYEIVVAAGFNLFAIDYQVITVRVGDPPVANDDFFALQGATPGPINILSNDTDSDGTLDLTSVEIVDQPAHGTITTNADGTVNYISDGSGFMGLGSFTYRVYDNLGISSNLATVDFSIAPTGVILVTTLNDQTTADGKVSLREAIEAANSDNPFDVAPAGNGHDTIMFDPALFIDEGSGSTRTIDLAGRFLITDSLTIIAPTSPEGDALLTLDADNPGLPFRHFLIDDGTSENTLLVSLQNLKLINGQTDDSGGSIFNSEHLVITNSDLINNKSNNGSGGGAIYNTGTLEISNSFLQSNSVQQAEGGAIYSTSGSVTITQTTIDNNESTGGSGGGIYVLNADLSITDSVLSNNSGHSSGGGVYHRNGQLIITNSSFISNGSGVVLLNASAEGGGIYASNSTTTISGSTFHDNRSSGSGGGLFQVGGTLSVLNSTFSENFALAADGGAIHAGESTVTSILNSTISGNHAEQNGGGIFLVDPDGSVGNRVINNSTIANNTAGNQGGGLHLNFDSEVIVNNTIIADNTATNGGDDAWGIQGELRGTYSLIENTTGVTISGTNFITGQDPGLLPLAENGGLTKTHALSTTSVAIDAGAPAFDPNGFTPALTLDQRDSARVADGNNDSISRVDIGAYEAESVLGSAELTVKRAATNVGSSGEVGSLPSNVDFIDEWNPVIVEIWVSVTNSSENGVTAASVDLSFDAQYLIANSIEYGPEFTGNQTGNIDNDAGTITGLGATTSQTDHGAESRVLLARVHLSVKPIPLNADGQYIQPVANLNFEISNSDLSSSLGDVSVTEGVAVDLTLVPALYDLNDNGSIDFKDLILFASVYNKSTGDPGAPGAWAADFNRSGRVDFRDLILFASNYRKTQGSDNFFVYPSNFDEVWQQNNLITSIINPVGSNLETITSEKVEPVLDAAQEQLAGVYGDTLNEELADVEVQIVELPGNQLAKADTATNIIYLDVNAAGWGWFVDQTPLSNEEFNGTSVAGIFEASLFSSAEGKIDLLTVLMHELNHLLGHEHDHKDSLMEPDLAPGERKLPLNESKDFTETDEYFGRYLDPEFESI</sequence>
<dbReference type="Gene3D" id="3.40.390.10">
    <property type="entry name" value="Collagenase (Catalytic Domain)"/>
    <property type="match status" value="1"/>
</dbReference>
<dbReference type="InterPro" id="IPR012334">
    <property type="entry name" value="Pectin_lyas_fold"/>
</dbReference>
<feature type="region of interest" description="Disordered" evidence="2">
    <location>
        <begin position="288"/>
        <end position="313"/>
    </location>
</feature>
<dbReference type="InterPro" id="IPR024079">
    <property type="entry name" value="MetalloPept_cat_dom_sf"/>
</dbReference>
<dbReference type="Gene3D" id="2.60.40.2810">
    <property type="match status" value="1"/>
</dbReference>
<dbReference type="Pfam" id="PF17963">
    <property type="entry name" value="Big_9"/>
    <property type="match status" value="1"/>
</dbReference>
<dbReference type="Proteomes" id="UP000318384">
    <property type="component" value="Chromosome"/>
</dbReference>